<keyword evidence="1 2" id="KW-0103">Bromodomain</keyword>
<sequence length="664" mass="74356">MEENHDDPVPSDMVVIDSSGAVFISLDYVDKIPATPPDLPVSERFFLETPEEGNLDRVSITQQHQIFVSLQFLNILLATAKTEPLRAELTLDRAFEGVQKVFLRLVDLDGHEVSVDGKGSAQNDSIIRRIKQLPIREPNRQNQQQLQHYQNDGNGEKHVIEGSFQLYDSHGGLDGAVASWTPSALQSDQTDDSRDDDNGGGALTGLAEEDNVDTGHQESLQPPQTPPSRINRPIIHTPRPAALSSSNEPTPAAPTHRSNRPILVQLQALQLTDNKTLSKLLNNTFTRALDKLERPRDHLLHLATLATGQVCTVRIFEHIYARGEDLGPPPDLNDPELSDRPITTYQIFELWRILRQVARTEHGREFWPPAREMWPAQWSRHAHRVAEPVDMSTMRKKLFRRAYASMGAFRSDVDRLRDNAERFFGEGAEVAMAARRTVDDIYAMMGEACAVGPLDVQEPLFLGLVRKLVIDDAAAARRPHPKFVLPLGTLHVAARFGEEANPTACFLLMDVTSPRKALWLFCRSHEVCRLVMLADDIKLWRLADPLVGGGDADDDDHNVHNGGLMGRDQDPDEPSPRRNTLMREYPESKIELASGAISFKRAFRQQALQVIKKGWRGPAGAATRKRRHNQDLEGGEDDSDADWTPLPKRRRIRKSGRTVPDGSV</sequence>
<reference evidence="5" key="1">
    <citation type="journal article" date="2020" name="Phytopathology">
        <title>Genome sequence of the chestnut blight fungus Cryphonectria parasitica EP155: A fundamental resource for an archetypical invasive plant pathogen.</title>
        <authorList>
            <person name="Crouch J.A."/>
            <person name="Dawe A."/>
            <person name="Aerts A."/>
            <person name="Barry K."/>
            <person name="Churchill A.C.L."/>
            <person name="Grimwood J."/>
            <person name="Hillman B."/>
            <person name="Milgroom M.G."/>
            <person name="Pangilinan J."/>
            <person name="Smith M."/>
            <person name="Salamov A."/>
            <person name="Schmutz J."/>
            <person name="Yadav J."/>
            <person name="Grigoriev I.V."/>
            <person name="Nuss D."/>
        </authorList>
    </citation>
    <scope>NUCLEOTIDE SEQUENCE</scope>
    <source>
        <strain evidence="5">EP155</strain>
    </source>
</reference>
<feature type="region of interest" description="Disordered" evidence="3">
    <location>
        <begin position="614"/>
        <end position="664"/>
    </location>
</feature>
<keyword evidence="6" id="KW-1185">Reference proteome</keyword>
<evidence type="ECO:0000256" key="1">
    <source>
        <dbReference type="ARBA" id="ARBA00023117"/>
    </source>
</evidence>
<evidence type="ECO:0000256" key="2">
    <source>
        <dbReference type="PROSITE-ProRule" id="PRU00035"/>
    </source>
</evidence>
<dbReference type="InterPro" id="IPR036427">
    <property type="entry name" value="Bromodomain-like_sf"/>
</dbReference>
<dbReference type="AlphaFoldDB" id="A0A9P4XUL0"/>
<evidence type="ECO:0000259" key="4">
    <source>
        <dbReference type="PROSITE" id="PS50014"/>
    </source>
</evidence>
<dbReference type="InterPro" id="IPR001487">
    <property type="entry name" value="Bromodomain"/>
</dbReference>
<dbReference type="EMBL" id="MU032352">
    <property type="protein sequence ID" value="KAF3761035.1"/>
    <property type="molecule type" value="Genomic_DNA"/>
</dbReference>
<feature type="region of interest" description="Disordered" evidence="3">
    <location>
        <begin position="550"/>
        <end position="580"/>
    </location>
</feature>
<evidence type="ECO:0000256" key="3">
    <source>
        <dbReference type="SAM" id="MobiDB-lite"/>
    </source>
</evidence>
<gene>
    <name evidence="5" type="ORF">M406DRAFT_73479</name>
</gene>
<dbReference type="RefSeq" id="XP_040772014.1">
    <property type="nucleotide sequence ID" value="XM_040925626.1"/>
</dbReference>
<protein>
    <recommendedName>
        <fullName evidence="4">Bromo domain-containing protein</fullName>
    </recommendedName>
</protein>
<comment type="caution">
    <text evidence="5">The sequence shown here is derived from an EMBL/GenBank/DDBJ whole genome shotgun (WGS) entry which is preliminary data.</text>
</comment>
<dbReference type="SMART" id="SM00297">
    <property type="entry name" value="BROMO"/>
    <property type="match status" value="1"/>
</dbReference>
<feature type="region of interest" description="Disordered" evidence="3">
    <location>
        <begin position="182"/>
        <end position="257"/>
    </location>
</feature>
<accession>A0A9P4XUL0</accession>
<feature type="compositionally biased region" description="Basic residues" evidence="3">
    <location>
        <begin position="647"/>
        <end position="656"/>
    </location>
</feature>
<name>A0A9P4XUL0_CRYP1</name>
<feature type="domain" description="Bromo" evidence="4">
    <location>
        <begin position="358"/>
        <end position="431"/>
    </location>
</feature>
<dbReference type="OrthoDB" id="784962at2759"/>
<dbReference type="SUPFAM" id="SSF47370">
    <property type="entry name" value="Bromodomain"/>
    <property type="match status" value="1"/>
</dbReference>
<dbReference type="Pfam" id="PF00439">
    <property type="entry name" value="Bromodomain"/>
    <property type="match status" value="1"/>
</dbReference>
<dbReference type="PROSITE" id="PS50014">
    <property type="entry name" value="BROMODOMAIN_2"/>
    <property type="match status" value="1"/>
</dbReference>
<dbReference type="Proteomes" id="UP000803844">
    <property type="component" value="Unassembled WGS sequence"/>
</dbReference>
<proteinExistence type="predicted"/>
<dbReference type="GeneID" id="63842755"/>
<evidence type="ECO:0000313" key="6">
    <source>
        <dbReference type="Proteomes" id="UP000803844"/>
    </source>
</evidence>
<dbReference type="GO" id="GO:0006325">
    <property type="term" value="P:chromatin organization"/>
    <property type="evidence" value="ECO:0007669"/>
    <property type="project" value="UniProtKB-ARBA"/>
</dbReference>
<organism evidence="5 6">
    <name type="scientific">Cryphonectria parasitica (strain ATCC 38755 / EP155)</name>
    <dbReference type="NCBI Taxonomy" id="660469"/>
    <lineage>
        <taxon>Eukaryota</taxon>
        <taxon>Fungi</taxon>
        <taxon>Dikarya</taxon>
        <taxon>Ascomycota</taxon>
        <taxon>Pezizomycotina</taxon>
        <taxon>Sordariomycetes</taxon>
        <taxon>Sordariomycetidae</taxon>
        <taxon>Diaporthales</taxon>
        <taxon>Cryphonectriaceae</taxon>
        <taxon>Cryphonectria-Endothia species complex</taxon>
        <taxon>Cryphonectria</taxon>
    </lineage>
</organism>
<evidence type="ECO:0000313" key="5">
    <source>
        <dbReference type="EMBL" id="KAF3761035.1"/>
    </source>
</evidence>
<dbReference type="Gene3D" id="1.20.920.10">
    <property type="entry name" value="Bromodomain-like"/>
    <property type="match status" value="1"/>
</dbReference>